<reference evidence="1 2" key="1">
    <citation type="submission" date="2023-11" db="EMBL/GenBank/DDBJ databases">
        <title>Unpublished Manusciprt.</title>
        <authorList>
            <person name="Saticioglu I.B."/>
            <person name="Ay H."/>
            <person name="Ajmi N."/>
            <person name="Altun S."/>
            <person name="Duman M."/>
        </authorList>
    </citation>
    <scope>NUCLEOTIDE SEQUENCE [LARGE SCALE GENOMIC DNA]</scope>
    <source>
        <strain evidence="1 2">Fl-318</strain>
    </source>
</reference>
<organism evidence="1 2">
    <name type="scientific">Flavobacterium cupriresistens</name>
    <dbReference type="NCBI Taxonomy" id="2893885"/>
    <lineage>
        <taxon>Bacteria</taxon>
        <taxon>Pseudomonadati</taxon>
        <taxon>Bacteroidota</taxon>
        <taxon>Flavobacteriia</taxon>
        <taxon>Flavobacteriales</taxon>
        <taxon>Flavobacteriaceae</taxon>
        <taxon>Flavobacterium</taxon>
    </lineage>
</organism>
<gene>
    <name evidence="1" type="ORF">SGQ83_19545</name>
</gene>
<accession>A0ABU4RG41</accession>
<protein>
    <recommendedName>
        <fullName evidence="3">Outer membrane protein beta-barrel domain-containing protein</fullName>
    </recommendedName>
</protein>
<proteinExistence type="predicted"/>
<sequence length="221" mass="25292">MTQLIIAILLWLLSFTTTLAQTINWKNLKKEEKHLLNATVGWEHGLVYGVAYGYKLKTKLPIVVDASFSIPSGETVFDDFKTKIGGQINVYQINNFHFNASLHGIYRRYENPLVTLQNFGADATVVIGYYKPKWFTAIELGFDKAIVTHFKHTEIYREVYPAVKDGWYEPSTGGNANYGIQGGYSFHRNDITLRLGKVISQDFKTEPMVPFYIQLGYNYKL</sequence>
<keyword evidence="2" id="KW-1185">Reference proteome</keyword>
<evidence type="ECO:0000313" key="2">
    <source>
        <dbReference type="Proteomes" id="UP001273350"/>
    </source>
</evidence>
<dbReference type="Proteomes" id="UP001273350">
    <property type="component" value="Unassembled WGS sequence"/>
</dbReference>
<dbReference type="EMBL" id="JAWXVI010000010">
    <property type="protein sequence ID" value="MDX6191558.1"/>
    <property type="molecule type" value="Genomic_DNA"/>
</dbReference>
<evidence type="ECO:0008006" key="3">
    <source>
        <dbReference type="Google" id="ProtNLM"/>
    </source>
</evidence>
<dbReference type="RefSeq" id="WP_230003805.1">
    <property type="nucleotide sequence ID" value="NZ_CP087134.1"/>
</dbReference>
<evidence type="ECO:0000313" key="1">
    <source>
        <dbReference type="EMBL" id="MDX6191558.1"/>
    </source>
</evidence>
<name>A0ABU4RG41_9FLAO</name>
<comment type="caution">
    <text evidence="1">The sequence shown here is derived from an EMBL/GenBank/DDBJ whole genome shotgun (WGS) entry which is preliminary data.</text>
</comment>